<keyword evidence="1" id="KW-0732">Signal</keyword>
<feature type="chain" id="PRO_5042834961" description="Lipoprotein" evidence="1">
    <location>
        <begin position="22"/>
        <end position="136"/>
    </location>
</feature>
<dbReference type="Proteomes" id="UP000194948">
    <property type="component" value="Chromosome"/>
</dbReference>
<evidence type="ECO:0000313" key="3">
    <source>
        <dbReference type="Proteomes" id="UP000194948"/>
    </source>
</evidence>
<evidence type="ECO:0000256" key="1">
    <source>
        <dbReference type="SAM" id="SignalP"/>
    </source>
</evidence>
<evidence type="ECO:0000313" key="2">
    <source>
        <dbReference type="EMBL" id="WYK00140.1"/>
    </source>
</evidence>
<keyword evidence="3" id="KW-1185">Reference proteome</keyword>
<organism evidence="2 3">
    <name type="scientific">Candidatus Enterococcus palustris</name>
    <dbReference type="NCBI Taxonomy" id="1834189"/>
    <lineage>
        <taxon>Bacteria</taxon>
        <taxon>Bacillati</taxon>
        <taxon>Bacillota</taxon>
        <taxon>Bacilli</taxon>
        <taxon>Lactobacillales</taxon>
        <taxon>Enterococcaceae</taxon>
        <taxon>Enterococcus</taxon>
    </lineage>
</organism>
<sequence>MKKLIALLLLVLVGCSETSLLKTQEEISFEKTKSEKVDFKFEGKKLLITNNSKDVLTVFESETKFSIEKNKKWILADRTTGLLAWSGGASSKTVYEYDLTNELSEIDSNKVKITVYYTFGSSTEGKRHEKEMIYEQ</sequence>
<name>A0AAQ3Y4R3_9ENTE</name>
<feature type="signal peptide" evidence="1">
    <location>
        <begin position="1"/>
        <end position="21"/>
    </location>
</feature>
<dbReference type="EMBL" id="CP147244">
    <property type="protein sequence ID" value="WYK00140.1"/>
    <property type="molecule type" value="Genomic_DNA"/>
</dbReference>
<gene>
    <name evidence="2" type="ORF">A5821_001234</name>
</gene>
<protein>
    <recommendedName>
        <fullName evidence="4">Lipoprotein</fullName>
    </recommendedName>
</protein>
<reference evidence="3" key="1">
    <citation type="submission" date="2017-05" db="EMBL/GenBank/DDBJ databases">
        <title>The Genome Sequence of EEnterococcus faecalis 9F2_4866.</title>
        <authorList>
            <consortium name="The Broad Institute Genomics Platform"/>
            <consortium name="The Broad Institute Genomic Center for Infectious Diseases"/>
            <person name="Earl A."/>
            <person name="Manson A."/>
            <person name="Schwartman J."/>
            <person name="Gilmore M."/>
            <person name="Abouelleil A."/>
            <person name="Cao P."/>
            <person name="Chapman S."/>
            <person name="Cusick C."/>
            <person name="Shea T."/>
            <person name="Young S."/>
            <person name="Neafsey D."/>
            <person name="Nusbaum C."/>
            <person name="Birren B."/>
        </authorList>
    </citation>
    <scope>NUCLEOTIDE SEQUENCE [LARGE SCALE GENOMIC DNA]</scope>
    <source>
        <strain evidence="3">7F3_DIV0205</strain>
    </source>
</reference>
<reference evidence="2 3" key="2">
    <citation type="submission" date="2024-03" db="EMBL/GenBank/DDBJ databases">
        <title>The Genome Sequence of Enterococcus sp. DIV0205d.</title>
        <authorList>
            <consortium name="The Broad Institute Genomics Platform"/>
            <consortium name="The Broad Institute Microbial Omics Core"/>
            <consortium name="The Broad Institute Genomic Center for Infectious Diseases"/>
            <person name="Earl A."/>
            <person name="Manson A."/>
            <person name="Gilmore M."/>
            <person name="Schwartman J."/>
            <person name="Shea T."/>
            <person name="Abouelleil A."/>
            <person name="Cao P."/>
            <person name="Chapman S."/>
            <person name="Cusick C."/>
            <person name="Young S."/>
            <person name="Neafsey D."/>
            <person name="Nusbaum C."/>
            <person name="Birren B."/>
        </authorList>
    </citation>
    <scope>NUCLEOTIDE SEQUENCE [LARGE SCALE GENOMIC DNA]</scope>
    <source>
        <strain evidence="2 3">7F3_DIV0205</strain>
    </source>
</reference>
<proteinExistence type="predicted"/>
<accession>A0AAQ3Y4R3</accession>
<dbReference type="RefSeq" id="WP_086313701.1">
    <property type="nucleotide sequence ID" value="NZ_CP147244.1"/>
</dbReference>
<dbReference type="PROSITE" id="PS51257">
    <property type="entry name" value="PROKAR_LIPOPROTEIN"/>
    <property type="match status" value="1"/>
</dbReference>
<evidence type="ECO:0008006" key="4">
    <source>
        <dbReference type="Google" id="ProtNLM"/>
    </source>
</evidence>
<dbReference type="AlphaFoldDB" id="A0AAQ3Y4R3"/>